<feature type="signal peptide" evidence="1">
    <location>
        <begin position="1"/>
        <end position="26"/>
    </location>
</feature>
<organism evidence="2 3">
    <name type="scientific">Sorangium cellulosum (strain So ce56)</name>
    <name type="common">Polyangium cellulosum (strain So ce56)</name>
    <dbReference type="NCBI Taxonomy" id="448385"/>
    <lineage>
        <taxon>Bacteria</taxon>
        <taxon>Pseudomonadati</taxon>
        <taxon>Myxococcota</taxon>
        <taxon>Polyangia</taxon>
        <taxon>Polyangiales</taxon>
        <taxon>Polyangiaceae</taxon>
        <taxon>Sorangium</taxon>
    </lineage>
</organism>
<evidence type="ECO:0008006" key="4">
    <source>
        <dbReference type="Google" id="ProtNLM"/>
    </source>
</evidence>
<sequence>MPNRRSPPGPHHLLALALAAALTAPAAPARAEACAATESQALPEALPMRDFAARLGERIDACAADARRPDAERFCAEHGLECGAGRVRDYVRVRTLFEMTRDGGPFRLRWSITDRNPTAWHIWAAWRQSPPLASSAGPSATAECDELSALFAGLARRLDVRGVGLFWPTWNHTIAAWDVAPSVRVLVPTSQIFLSCDATFDRTTFLPSKQRVVYELRPTDALDSVPVPRPLATFLLEQVAHYAGASLDVLAMIRTHRALRYGSSVPASCGEGAAAAAKALRARPLSPADRRALARYGATELGLAAPSAEATLAQIAALSPRPGRDG</sequence>
<reference evidence="2 3" key="1">
    <citation type="journal article" date="2007" name="Nat. Biotechnol.">
        <title>Complete genome sequence of the myxobacterium Sorangium cellulosum.</title>
        <authorList>
            <person name="Schneiker S."/>
            <person name="Perlova O."/>
            <person name="Kaiser O."/>
            <person name="Gerth K."/>
            <person name="Alici A."/>
            <person name="Altmeyer M.O."/>
            <person name="Bartels D."/>
            <person name="Bekel T."/>
            <person name="Beyer S."/>
            <person name="Bode E."/>
            <person name="Bode H.B."/>
            <person name="Bolten C.J."/>
            <person name="Choudhuri J.V."/>
            <person name="Doss S."/>
            <person name="Elnakady Y.A."/>
            <person name="Frank B."/>
            <person name="Gaigalat L."/>
            <person name="Goesmann A."/>
            <person name="Groeger C."/>
            <person name="Gross F."/>
            <person name="Jelsbak L."/>
            <person name="Jelsbak L."/>
            <person name="Kalinowski J."/>
            <person name="Kegler C."/>
            <person name="Knauber T."/>
            <person name="Konietzny S."/>
            <person name="Kopp M."/>
            <person name="Krause L."/>
            <person name="Krug D."/>
            <person name="Linke B."/>
            <person name="Mahmud T."/>
            <person name="Martinez-Arias R."/>
            <person name="McHardy A.C."/>
            <person name="Merai M."/>
            <person name="Meyer F."/>
            <person name="Mormann S."/>
            <person name="Munoz-Dorado J."/>
            <person name="Perez J."/>
            <person name="Pradella S."/>
            <person name="Rachid S."/>
            <person name="Raddatz G."/>
            <person name="Rosenau F."/>
            <person name="Rueckert C."/>
            <person name="Sasse F."/>
            <person name="Scharfe M."/>
            <person name="Schuster S.C."/>
            <person name="Suen G."/>
            <person name="Treuner-Lange A."/>
            <person name="Velicer G.J."/>
            <person name="Vorholter F.-J."/>
            <person name="Weissman K.J."/>
            <person name="Welch R.D."/>
            <person name="Wenzel S.C."/>
            <person name="Whitworth D.E."/>
            <person name="Wilhelm S."/>
            <person name="Wittmann C."/>
            <person name="Bloecker H."/>
            <person name="Puehler A."/>
            <person name="Mueller R."/>
        </authorList>
    </citation>
    <scope>NUCLEOTIDE SEQUENCE [LARGE SCALE GENOMIC DNA]</scope>
    <source>
        <strain evidence="3">So ce56</strain>
    </source>
</reference>
<dbReference type="RefSeq" id="WP_012235959.1">
    <property type="nucleotide sequence ID" value="NC_010162.1"/>
</dbReference>
<feature type="chain" id="PRO_5002739123" description="Secreted protein" evidence="1">
    <location>
        <begin position="27"/>
        <end position="326"/>
    </location>
</feature>
<evidence type="ECO:0000313" key="2">
    <source>
        <dbReference type="EMBL" id="CAN93487.1"/>
    </source>
</evidence>
<dbReference type="AlphaFoldDB" id="A9GMU5"/>
<evidence type="ECO:0000256" key="1">
    <source>
        <dbReference type="SAM" id="SignalP"/>
    </source>
</evidence>
<evidence type="ECO:0000313" key="3">
    <source>
        <dbReference type="Proteomes" id="UP000002139"/>
    </source>
</evidence>
<dbReference type="Proteomes" id="UP000002139">
    <property type="component" value="Chromosome"/>
</dbReference>
<protein>
    <recommendedName>
        <fullName evidence="4">Secreted protein</fullName>
    </recommendedName>
</protein>
<dbReference type="BioCyc" id="SCEL448385:SCE_RS17045-MONOMER"/>
<dbReference type="EMBL" id="AM746676">
    <property type="protein sequence ID" value="CAN93487.1"/>
    <property type="molecule type" value="Genomic_DNA"/>
</dbReference>
<accession>A9GMU5</accession>
<name>A9GMU5_SORC5</name>
<proteinExistence type="predicted"/>
<dbReference type="HOGENOM" id="CLU_852335_0_0_7"/>
<keyword evidence="1" id="KW-0732">Signal</keyword>
<dbReference type="OrthoDB" id="6023106at2"/>
<dbReference type="KEGG" id="scl:sce3328"/>
<keyword evidence="3" id="KW-1185">Reference proteome</keyword>
<gene>
    <name evidence="2" type="ordered locus">sce3328</name>
</gene>
<dbReference type="eggNOG" id="ENOG5033WJC">
    <property type="taxonomic scope" value="Bacteria"/>
</dbReference>